<keyword evidence="2" id="KW-1133">Transmembrane helix</keyword>
<sequence>MSERKPLKSIYCWIGSCIALILGLNWFVSNPERVEELYSRAFYPIYQYLPKVLFGYLPFSIGDIIYLLIVLGLVYLVVAALIALFRKQFAYAFRKLLILVGSLLSLYLFFHLAWAVNYYRVPVSKQLNLEVDTVLLEDHIRILEEQIQQANAIRENLNIDERDLKLVNQEVESLLRVDSLFPMLSKTQIHVKYPVSSKLISYFGTSGYLNPFTNESHVNKDMPNTSYPFTVCHELAHQMGIGLEDECNFIAYVKLRNHEDPWFRYAAYYESIQYLLRTLYLVDEVQFQKYKDMLSASVKTDLKADQSYWENYTGWLTDLSGLFYDQYLKHNNQREGMARYGLVSRLILAYEKKAGH</sequence>
<feature type="transmembrane region" description="Helical" evidence="2">
    <location>
        <begin position="96"/>
        <end position="116"/>
    </location>
</feature>
<dbReference type="Pfam" id="PF12725">
    <property type="entry name" value="DUF3810"/>
    <property type="match status" value="1"/>
</dbReference>
<evidence type="ECO:0000256" key="2">
    <source>
        <dbReference type="SAM" id="Phobius"/>
    </source>
</evidence>
<dbReference type="EMBL" id="CP045652">
    <property type="protein sequence ID" value="QGA26230.1"/>
    <property type="molecule type" value="Genomic_DNA"/>
</dbReference>
<keyword evidence="2" id="KW-0812">Transmembrane</keyword>
<organism evidence="3 4">
    <name type="scientific">Sphingobacterium zhuxiongii</name>
    <dbReference type="NCBI Taxonomy" id="2662364"/>
    <lineage>
        <taxon>Bacteria</taxon>
        <taxon>Pseudomonadati</taxon>
        <taxon>Bacteroidota</taxon>
        <taxon>Sphingobacteriia</taxon>
        <taxon>Sphingobacteriales</taxon>
        <taxon>Sphingobacteriaceae</taxon>
        <taxon>Sphingobacterium</taxon>
    </lineage>
</organism>
<feature type="transmembrane region" description="Helical" evidence="2">
    <location>
        <begin position="64"/>
        <end position="84"/>
    </location>
</feature>
<accession>A0A5Q0QG66</accession>
<dbReference type="InterPro" id="IPR024294">
    <property type="entry name" value="DUF3810"/>
</dbReference>
<proteinExistence type="predicted"/>
<dbReference type="RefSeq" id="WP_153510875.1">
    <property type="nucleotide sequence ID" value="NZ_CP045652.1"/>
</dbReference>
<keyword evidence="1" id="KW-0175">Coiled coil</keyword>
<feature type="transmembrane region" description="Helical" evidence="2">
    <location>
        <begin position="10"/>
        <end position="28"/>
    </location>
</feature>
<keyword evidence="2" id="KW-0472">Membrane</keyword>
<dbReference type="AlphaFoldDB" id="A0A5Q0QG66"/>
<dbReference type="KEGG" id="sphe:GFH32_07785"/>
<name>A0A5Q0QG66_9SPHI</name>
<keyword evidence="4" id="KW-1185">Reference proteome</keyword>
<protein>
    <submittedName>
        <fullName evidence="3">DUF3810 family protein</fullName>
    </submittedName>
</protein>
<gene>
    <name evidence="3" type="ORF">GFH32_07785</name>
</gene>
<feature type="coiled-coil region" evidence="1">
    <location>
        <begin position="136"/>
        <end position="163"/>
    </location>
</feature>
<reference evidence="3 4" key="1">
    <citation type="submission" date="2019-10" db="EMBL/GenBank/DDBJ databases">
        <authorList>
            <person name="Dong K."/>
        </authorList>
    </citation>
    <scope>NUCLEOTIDE SEQUENCE [LARGE SCALE GENOMIC DNA]</scope>
    <source>
        <strain evidence="4">dk4302</strain>
    </source>
</reference>
<evidence type="ECO:0000313" key="3">
    <source>
        <dbReference type="EMBL" id="QGA26230.1"/>
    </source>
</evidence>
<evidence type="ECO:0000256" key="1">
    <source>
        <dbReference type="SAM" id="Coils"/>
    </source>
</evidence>
<dbReference type="Proteomes" id="UP000326921">
    <property type="component" value="Chromosome"/>
</dbReference>
<evidence type="ECO:0000313" key="4">
    <source>
        <dbReference type="Proteomes" id="UP000326921"/>
    </source>
</evidence>